<comment type="caution">
    <text evidence="9">The sequence shown here is derived from an EMBL/GenBank/DDBJ whole genome shotgun (WGS) entry which is preliminary data.</text>
</comment>
<keyword evidence="4 6" id="KW-0697">Rotamase</keyword>
<evidence type="ECO:0000256" key="2">
    <source>
        <dbReference type="ARBA" id="ARBA00006577"/>
    </source>
</evidence>
<dbReference type="EMBL" id="SLVJ01000018">
    <property type="protein sequence ID" value="TCM64357.1"/>
    <property type="molecule type" value="Genomic_DNA"/>
</dbReference>
<name>A0A4R1XK24_ACICA</name>
<evidence type="ECO:0000313" key="10">
    <source>
        <dbReference type="Proteomes" id="UP000294963"/>
    </source>
</evidence>
<dbReference type="InterPro" id="IPR046357">
    <property type="entry name" value="PPIase_dom_sf"/>
</dbReference>
<evidence type="ECO:0000256" key="1">
    <source>
        <dbReference type="ARBA" id="ARBA00000971"/>
    </source>
</evidence>
<dbReference type="FunFam" id="3.10.50.40:FF:000045">
    <property type="entry name" value="Peptidyl-prolyl cis-trans isomerase"/>
    <property type="match status" value="1"/>
</dbReference>
<dbReference type="InterPro" id="IPR036944">
    <property type="entry name" value="PPIase_FKBP_N_sf"/>
</dbReference>
<comment type="similarity">
    <text evidence="2 7">Belongs to the FKBP-type PPIase family.</text>
</comment>
<dbReference type="AlphaFoldDB" id="A0A4R1XK24"/>
<evidence type="ECO:0000256" key="6">
    <source>
        <dbReference type="PROSITE-ProRule" id="PRU00277"/>
    </source>
</evidence>
<dbReference type="Pfam" id="PF00254">
    <property type="entry name" value="FKBP_C"/>
    <property type="match status" value="1"/>
</dbReference>
<keyword evidence="10" id="KW-1185">Reference proteome</keyword>
<dbReference type="InterPro" id="IPR000774">
    <property type="entry name" value="PPIase_FKBP_N"/>
</dbReference>
<keyword evidence="3" id="KW-0732">Signal</keyword>
<accession>A0A4R1XK24</accession>
<dbReference type="GO" id="GO:0003755">
    <property type="term" value="F:peptidyl-prolyl cis-trans isomerase activity"/>
    <property type="evidence" value="ECO:0007669"/>
    <property type="project" value="UniProtKB-UniRule"/>
</dbReference>
<feature type="domain" description="PPIase FKBP-type" evidence="8">
    <location>
        <begin position="160"/>
        <end position="245"/>
    </location>
</feature>
<keyword evidence="5 6" id="KW-0413">Isomerase</keyword>
<evidence type="ECO:0000256" key="5">
    <source>
        <dbReference type="ARBA" id="ARBA00023235"/>
    </source>
</evidence>
<dbReference type="PANTHER" id="PTHR43811:SF57">
    <property type="entry name" value="FKBP-TYPE PEPTIDYL-PROLYL CIS-TRANS ISOMERASE FKPA-RELATED"/>
    <property type="match status" value="1"/>
</dbReference>
<gene>
    <name evidence="9" type="ORF">EC844_11833</name>
</gene>
<dbReference type="Pfam" id="PF01346">
    <property type="entry name" value="FKBP_N"/>
    <property type="match status" value="1"/>
</dbReference>
<reference evidence="9 10" key="1">
    <citation type="submission" date="2019-03" db="EMBL/GenBank/DDBJ databases">
        <title>Genomic analyses of the natural microbiome of Caenorhabditis elegans.</title>
        <authorList>
            <person name="Samuel B."/>
        </authorList>
    </citation>
    <scope>NUCLEOTIDE SEQUENCE [LARGE SCALE GENOMIC DNA]</scope>
    <source>
        <strain evidence="9 10">JUb89</strain>
    </source>
</reference>
<dbReference type="Gene3D" id="3.10.50.40">
    <property type="match status" value="1"/>
</dbReference>
<dbReference type="EC" id="5.2.1.8" evidence="7"/>
<organism evidence="9 10">
    <name type="scientific">Acinetobacter calcoaceticus</name>
    <dbReference type="NCBI Taxonomy" id="471"/>
    <lineage>
        <taxon>Bacteria</taxon>
        <taxon>Pseudomonadati</taxon>
        <taxon>Pseudomonadota</taxon>
        <taxon>Gammaproteobacteria</taxon>
        <taxon>Moraxellales</taxon>
        <taxon>Moraxellaceae</taxon>
        <taxon>Acinetobacter</taxon>
        <taxon>Acinetobacter calcoaceticus/baumannii complex</taxon>
    </lineage>
</organism>
<evidence type="ECO:0000313" key="9">
    <source>
        <dbReference type="EMBL" id="TCM64357.1"/>
    </source>
</evidence>
<dbReference type="SUPFAM" id="SSF54534">
    <property type="entry name" value="FKBP-like"/>
    <property type="match status" value="1"/>
</dbReference>
<sequence length="245" mass="27070">MSKALPITIAVLLGGAALIPVYYATKNPVEVSTIAINKNATSAEKISYAIGYEVASQTPEEIDLNIFIQGVRDGYARKDRIYTDEELQTAYVEFQEILKQKQLTEDKKNQQKQLTDAKSNDALSQKFFEENAKKPDVKTTPSGLQYKINQQGTGKQPTAESTVTVHYKGQLLDGKVFDSSFERGEPIEFKLNQVVSGWTEGFQLLKEGAKATLYIPSKLAYGTQGVPGIPPNSALIFDVELIKVK</sequence>
<dbReference type="Gene3D" id="1.10.287.460">
    <property type="entry name" value="Peptidyl-prolyl cis-trans isomerase, FKBP-type, N-terminal domain"/>
    <property type="match status" value="1"/>
</dbReference>
<evidence type="ECO:0000256" key="3">
    <source>
        <dbReference type="ARBA" id="ARBA00022729"/>
    </source>
</evidence>
<evidence type="ECO:0000256" key="7">
    <source>
        <dbReference type="RuleBase" id="RU003915"/>
    </source>
</evidence>
<protein>
    <recommendedName>
        <fullName evidence="7">Peptidyl-prolyl cis-trans isomerase</fullName>
        <ecNumber evidence="7">5.2.1.8</ecNumber>
    </recommendedName>
</protein>
<dbReference type="GO" id="GO:0006457">
    <property type="term" value="P:protein folding"/>
    <property type="evidence" value="ECO:0007669"/>
    <property type="project" value="InterPro"/>
</dbReference>
<proteinExistence type="inferred from homology"/>
<dbReference type="PANTHER" id="PTHR43811">
    <property type="entry name" value="FKBP-TYPE PEPTIDYL-PROLYL CIS-TRANS ISOMERASE FKPA"/>
    <property type="match status" value="1"/>
</dbReference>
<evidence type="ECO:0000259" key="8">
    <source>
        <dbReference type="PROSITE" id="PS50059"/>
    </source>
</evidence>
<dbReference type="OrthoDB" id="9814548at2"/>
<dbReference type="Proteomes" id="UP000294963">
    <property type="component" value="Unassembled WGS sequence"/>
</dbReference>
<dbReference type="PROSITE" id="PS50059">
    <property type="entry name" value="FKBP_PPIASE"/>
    <property type="match status" value="1"/>
</dbReference>
<comment type="catalytic activity">
    <reaction evidence="1 6 7">
        <text>[protein]-peptidylproline (omega=180) = [protein]-peptidylproline (omega=0)</text>
        <dbReference type="Rhea" id="RHEA:16237"/>
        <dbReference type="Rhea" id="RHEA-COMP:10747"/>
        <dbReference type="Rhea" id="RHEA-COMP:10748"/>
        <dbReference type="ChEBI" id="CHEBI:83833"/>
        <dbReference type="ChEBI" id="CHEBI:83834"/>
        <dbReference type="EC" id="5.2.1.8"/>
    </reaction>
</comment>
<dbReference type="InterPro" id="IPR001179">
    <property type="entry name" value="PPIase_FKBP_dom"/>
</dbReference>
<evidence type="ECO:0000256" key="4">
    <source>
        <dbReference type="ARBA" id="ARBA00023110"/>
    </source>
</evidence>